<keyword evidence="3" id="KW-1185">Reference proteome</keyword>
<dbReference type="PANTHER" id="PTHR11439:SF495">
    <property type="entry name" value="REVERSE TRANSCRIPTASE, RNA-DEPENDENT DNA POLYMERASE-RELATED"/>
    <property type="match status" value="1"/>
</dbReference>
<comment type="caution">
    <text evidence="2">The sequence shown here is derived from an EMBL/GenBank/DDBJ whole genome shotgun (WGS) entry which is preliminary data.</text>
</comment>
<dbReference type="EMBL" id="BQNB010010126">
    <property type="protein sequence ID" value="GJS73056.1"/>
    <property type="molecule type" value="Genomic_DNA"/>
</dbReference>
<evidence type="ECO:0000313" key="2">
    <source>
        <dbReference type="EMBL" id="GJS73056.1"/>
    </source>
</evidence>
<dbReference type="Pfam" id="PF07727">
    <property type="entry name" value="RVT_2"/>
    <property type="match status" value="1"/>
</dbReference>
<dbReference type="PANTHER" id="PTHR11439">
    <property type="entry name" value="GAG-POL-RELATED RETROTRANSPOSON"/>
    <property type="match status" value="1"/>
</dbReference>
<reference evidence="2" key="2">
    <citation type="submission" date="2022-01" db="EMBL/GenBank/DDBJ databases">
        <authorList>
            <person name="Yamashiro T."/>
            <person name="Shiraishi A."/>
            <person name="Satake H."/>
            <person name="Nakayama K."/>
        </authorList>
    </citation>
    <scope>NUCLEOTIDE SEQUENCE</scope>
</reference>
<dbReference type="Proteomes" id="UP001151760">
    <property type="component" value="Unassembled WGS sequence"/>
</dbReference>
<sequence length="279" mass="32378">MCMFALTVSKAKPKNIKEAMADHTWIEAMEEELHPFNKLGFWKLIDKPIRKIVINLKWLWKNKKDEDNIVIHNKARLVAKGYRHDETISFEESFAPVARLEDPDGFIDPDHPERVYRLRKALYGLAPRAWYDELLKGFTKGPQTQNVLKRLKNLCTADSKSPRGIFINQSKYALYILKKHGMEKCDSIGTPVATSPKLNADLTGTPVDQTKYHSMIGSLMYLTSSKVDPVHATCYCAHYQSRPIEKHLKEVKRIFWYLKKIINMGLWYRKDSGFELSVF</sequence>
<accession>A0ABQ4Y6U7</accession>
<dbReference type="InterPro" id="IPR013103">
    <property type="entry name" value="RVT_2"/>
</dbReference>
<evidence type="ECO:0000313" key="3">
    <source>
        <dbReference type="Proteomes" id="UP001151760"/>
    </source>
</evidence>
<proteinExistence type="predicted"/>
<name>A0ABQ4Y6U7_9ASTR</name>
<evidence type="ECO:0000259" key="1">
    <source>
        <dbReference type="Pfam" id="PF07727"/>
    </source>
</evidence>
<reference evidence="2" key="1">
    <citation type="journal article" date="2022" name="Int. J. Mol. Sci.">
        <title>Draft Genome of Tanacetum Coccineum: Genomic Comparison of Closely Related Tanacetum-Family Plants.</title>
        <authorList>
            <person name="Yamashiro T."/>
            <person name="Shiraishi A."/>
            <person name="Nakayama K."/>
            <person name="Satake H."/>
        </authorList>
    </citation>
    <scope>NUCLEOTIDE SEQUENCE</scope>
</reference>
<feature type="domain" description="Reverse transcriptase Ty1/copia-type" evidence="1">
    <location>
        <begin position="42"/>
        <end position="101"/>
    </location>
</feature>
<organism evidence="2 3">
    <name type="scientific">Tanacetum coccineum</name>
    <dbReference type="NCBI Taxonomy" id="301880"/>
    <lineage>
        <taxon>Eukaryota</taxon>
        <taxon>Viridiplantae</taxon>
        <taxon>Streptophyta</taxon>
        <taxon>Embryophyta</taxon>
        <taxon>Tracheophyta</taxon>
        <taxon>Spermatophyta</taxon>
        <taxon>Magnoliopsida</taxon>
        <taxon>eudicotyledons</taxon>
        <taxon>Gunneridae</taxon>
        <taxon>Pentapetalae</taxon>
        <taxon>asterids</taxon>
        <taxon>campanulids</taxon>
        <taxon>Asterales</taxon>
        <taxon>Asteraceae</taxon>
        <taxon>Asteroideae</taxon>
        <taxon>Anthemideae</taxon>
        <taxon>Anthemidinae</taxon>
        <taxon>Tanacetum</taxon>
    </lineage>
</organism>
<protein>
    <submittedName>
        <fullName evidence="2">Retrovirus-related pol polyprotein from transposon TNT 1-94</fullName>
    </submittedName>
</protein>
<gene>
    <name evidence="2" type="ORF">Tco_0705897</name>
</gene>